<proteinExistence type="inferred from homology"/>
<feature type="transmembrane region" description="Helical" evidence="6">
    <location>
        <begin position="219"/>
        <end position="237"/>
    </location>
</feature>
<feature type="transmembrane region" description="Helical" evidence="6">
    <location>
        <begin position="79"/>
        <end position="100"/>
    </location>
</feature>
<feature type="transmembrane region" description="Helical" evidence="6">
    <location>
        <begin position="123"/>
        <end position="143"/>
    </location>
</feature>
<feature type="transmembrane region" description="Helical" evidence="6">
    <location>
        <begin position="155"/>
        <end position="176"/>
    </location>
</feature>
<comment type="similarity">
    <text evidence="6">Belongs to the inorganic phosphate transporter (PiT) (TC 2.A.20) family.</text>
</comment>
<feature type="transmembrane region" description="Helical" evidence="6">
    <location>
        <begin position="466"/>
        <end position="492"/>
    </location>
</feature>
<keyword evidence="5 6" id="KW-0472">Membrane</keyword>
<evidence type="ECO:0000256" key="3">
    <source>
        <dbReference type="ARBA" id="ARBA00022692"/>
    </source>
</evidence>
<keyword evidence="8" id="KW-1185">Reference proteome</keyword>
<name>A0ABT8SRU5_9HYPH</name>
<dbReference type="Pfam" id="PF01384">
    <property type="entry name" value="PHO4"/>
    <property type="match status" value="1"/>
</dbReference>
<feature type="transmembrane region" description="Helical" evidence="6">
    <location>
        <begin position="182"/>
        <end position="207"/>
    </location>
</feature>
<protein>
    <recommendedName>
        <fullName evidence="6">Phosphate transporter</fullName>
    </recommendedName>
</protein>
<feature type="transmembrane region" description="Helical" evidence="6">
    <location>
        <begin position="20"/>
        <end position="40"/>
    </location>
</feature>
<evidence type="ECO:0000256" key="2">
    <source>
        <dbReference type="ARBA" id="ARBA00022448"/>
    </source>
</evidence>
<reference evidence="7" key="2">
    <citation type="submission" date="2023-07" db="EMBL/GenBank/DDBJ databases">
        <authorList>
            <person name="Sun H."/>
        </authorList>
    </citation>
    <scope>NUCLEOTIDE SEQUENCE</scope>
    <source>
        <strain evidence="7">05753</strain>
    </source>
</reference>
<keyword evidence="6" id="KW-0592">Phosphate transport</keyword>
<evidence type="ECO:0000313" key="8">
    <source>
        <dbReference type="Proteomes" id="UP001169006"/>
    </source>
</evidence>
<dbReference type="InterPro" id="IPR001204">
    <property type="entry name" value="Phos_transporter"/>
</dbReference>
<dbReference type="PANTHER" id="PTHR11101:SF80">
    <property type="entry name" value="PHOSPHATE TRANSPORTER"/>
    <property type="match status" value="1"/>
</dbReference>
<evidence type="ECO:0000256" key="1">
    <source>
        <dbReference type="ARBA" id="ARBA00004141"/>
    </source>
</evidence>
<dbReference type="EMBL" id="JAUKWQ010000001">
    <property type="protein sequence ID" value="MDO1581140.1"/>
    <property type="molecule type" value="Genomic_DNA"/>
</dbReference>
<feature type="transmembrane region" description="Helical" evidence="6">
    <location>
        <begin position="331"/>
        <end position="352"/>
    </location>
</feature>
<evidence type="ECO:0000256" key="6">
    <source>
        <dbReference type="RuleBase" id="RU363058"/>
    </source>
</evidence>
<feature type="transmembrane region" description="Helical" evidence="6">
    <location>
        <begin position="395"/>
        <end position="412"/>
    </location>
</feature>
<feature type="transmembrane region" description="Helical" evidence="6">
    <location>
        <begin position="372"/>
        <end position="389"/>
    </location>
</feature>
<gene>
    <name evidence="7" type="ORF">Q2T52_03445</name>
</gene>
<feature type="transmembrane region" description="Helical" evidence="6">
    <location>
        <begin position="46"/>
        <end position="67"/>
    </location>
</feature>
<comment type="subcellular location">
    <subcellularLocation>
        <location evidence="1 6">Membrane</location>
        <topology evidence="1 6">Multi-pass membrane protein</topology>
    </subcellularLocation>
</comment>
<dbReference type="RefSeq" id="WP_302076019.1">
    <property type="nucleotide sequence ID" value="NZ_JAUKWQ010000001.1"/>
</dbReference>
<dbReference type="PANTHER" id="PTHR11101">
    <property type="entry name" value="PHOSPHATE TRANSPORTER"/>
    <property type="match status" value="1"/>
</dbReference>
<sequence>MDRITSAEEAAKHLGTSLAAPGAAFLFLIAVMMFAAAYVIGKPAAVVAIAAAVLAAYMAMNIGANDVTNHIGAAVGARAFTLAFGLGLSAVCEIAGALIAGSDVADTIANGILHVEHLARPGYFIWAMMAALLGAAVWINVATWLNAPISTTHSIVGGVMGAGLAAAGLQGINWPVIGGITISWLISPIMGAAIAVAILAIIDRYVIYTSDKIAAACRWVPVLIGTMFGAFSTYILLKVAAPYYDISFSMALMAGCFGGIVVWALSVPIIRRQSFGLENRNQSLRKLFQLPLIFSAALLAFAHGANDVANAVGPLAAIVGALDHGPSIDRVAIPTWELLIGGFGISLGLLLYGPKLVKLVGKDITKLNPVRAYCVALSAAVTVIVASSVGAPVSSTHIAVGSVFGVGLYREWHTRHSRQRAQYLAMRAEEKENLGRKKRGKKSANQPIEINQDEVRRRYLVRRSHLLTILGAWTITVPISAALAAVLAMIMFRLFI</sequence>
<evidence type="ECO:0000256" key="4">
    <source>
        <dbReference type="ARBA" id="ARBA00022989"/>
    </source>
</evidence>
<reference evidence="7" key="1">
    <citation type="journal article" date="2015" name="Int. J. Syst. Evol. Microbiol.">
        <title>Rhizobium oryzicola sp. nov., potential plant-growth-promoting endophytic bacteria isolated from rice roots.</title>
        <authorList>
            <person name="Zhang X.X."/>
            <person name="Gao J.S."/>
            <person name="Cao Y.H."/>
            <person name="Sheirdil R.A."/>
            <person name="Wang X.C."/>
            <person name="Zhang L."/>
        </authorList>
    </citation>
    <scope>NUCLEOTIDE SEQUENCE</scope>
    <source>
        <strain evidence="7">05753</strain>
    </source>
</reference>
<dbReference type="Proteomes" id="UP001169006">
    <property type="component" value="Unassembled WGS sequence"/>
</dbReference>
<organism evidence="7 8">
    <name type="scientific">Rhizobium oryzicola</name>
    <dbReference type="NCBI Taxonomy" id="1232668"/>
    <lineage>
        <taxon>Bacteria</taxon>
        <taxon>Pseudomonadati</taxon>
        <taxon>Pseudomonadota</taxon>
        <taxon>Alphaproteobacteria</taxon>
        <taxon>Hyphomicrobiales</taxon>
        <taxon>Rhizobiaceae</taxon>
        <taxon>Rhizobium/Agrobacterium group</taxon>
        <taxon>Rhizobium</taxon>
    </lineage>
</organism>
<feature type="transmembrane region" description="Helical" evidence="6">
    <location>
        <begin position="243"/>
        <end position="266"/>
    </location>
</feature>
<evidence type="ECO:0000256" key="5">
    <source>
        <dbReference type="ARBA" id="ARBA00023136"/>
    </source>
</evidence>
<comment type="caution">
    <text evidence="7">The sequence shown here is derived from an EMBL/GenBank/DDBJ whole genome shotgun (WGS) entry which is preliminary data.</text>
</comment>
<feature type="transmembrane region" description="Helical" evidence="6">
    <location>
        <begin position="287"/>
        <end position="305"/>
    </location>
</feature>
<accession>A0ABT8SRU5</accession>
<evidence type="ECO:0000313" key="7">
    <source>
        <dbReference type="EMBL" id="MDO1581140.1"/>
    </source>
</evidence>
<keyword evidence="2 6" id="KW-0813">Transport</keyword>
<keyword evidence="4 6" id="KW-1133">Transmembrane helix</keyword>
<keyword evidence="3 6" id="KW-0812">Transmembrane</keyword>